<accession>A0A9P9AIZ1</accession>
<gene>
    <name evidence="4" type="ORF">B0T10DRAFT_234631</name>
</gene>
<feature type="domain" description="Yeast cell wall synthesis Kre9/Knh1-like N-terminal" evidence="3">
    <location>
        <begin position="27"/>
        <end position="104"/>
    </location>
</feature>
<reference evidence="4 5" key="1">
    <citation type="journal article" date="2021" name="Nat. Commun.">
        <title>Genetic determinants of endophytism in the Arabidopsis root mycobiome.</title>
        <authorList>
            <person name="Mesny F."/>
            <person name="Miyauchi S."/>
            <person name="Thiergart T."/>
            <person name="Pickel B."/>
            <person name="Atanasova L."/>
            <person name="Karlsson M."/>
            <person name="Huettel B."/>
            <person name="Barry K.W."/>
            <person name="Haridas S."/>
            <person name="Chen C."/>
            <person name="Bauer D."/>
            <person name="Andreopoulos W."/>
            <person name="Pangilinan J."/>
            <person name="LaButti K."/>
            <person name="Riley R."/>
            <person name="Lipzen A."/>
            <person name="Clum A."/>
            <person name="Drula E."/>
            <person name="Henrissat B."/>
            <person name="Kohler A."/>
            <person name="Grigoriev I.V."/>
            <person name="Martin F.M."/>
            <person name="Hacquard S."/>
        </authorList>
    </citation>
    <scope>NUCLEOTIDE SEQUENCE [LARGE SCALE GENOMIC DNA]</scope>
    <source>
        <strain evidence="4 5">MPI-CAGE-CH-0241</strain>
    </source>
</reference>
<name>A0A9P9AIZ1_9HYPO</name>
<comment type="caution">
    <text evidence="4">The sequence shown here is derived from an EMBL/GenBank/DDBJ whole genome shotgun (WGS) entry which is preliminary data.</text>
</comment>
<evidence type="ECO:0000313" key="5">
    <source>
        <dbReference type="Proteomes" id="UP000777438"/>
    </source>
</evidence>
<dbReference type="InterPro" id="IPR052982">
    <property type="entry name" value="SRP1/TIP1-like"/>
</dbReference>
<keyword evidence="5" id="KW-1185">Reference proteome</keyword>
<feature type="signal peptide" evidence="2">
    <location>
        <begin position="1"/>
        <end position="17"/>
    </location>
</feature>
<dbReference type="Proteomes" id="UP000777438">
    <property type="component" value="Unassembled WGS sequence"/>
</dbReference>
<evidence type="ECO:0000256" key="1">
    <source>
        <dbReference type="ARBA" id="ARBA00022729"/>
    </source>
</evidence>
<evidence type="ECO:0000259" key="3">
    <source>
        <dbReference type="Pfam" id="PF10342"/>
    </source>
</evidence>
<sequence>MKYSVATIATLASAASAAQFLNSGWGVVIGTPFTIKFHGCEDGCTIILQTGIFPDLNDVETLTTTAKDGSFTWTPSDLPTGKYNFKIIENSDPTDVNYSSQFTIEGDVEATTTVPTTTELSTPWFEH</sequence>
<protein>
    <recommendedName>
        <fullName evidence="3">Yeast cell wall synthesis Kre9/Knh1-like N-terminal domain-containing protein</fullName>
    </recommendedName>
</protein>
<proteinExistence type="predicted"/>
<dbReference type="Pfam" id="PF10342">
    <property type="entry name" value="Kre9_KNH"/>
    <property type="match status" value="1"/>
</dbReference>
<dbReference type="PANTHER" id="PTHR40633:SF1">
    <property type="entry name" value="GPI ANCHORED SERINE-THREONINE RICH PROTEIN (AFU_ORTHOLOGUE AFUA_1G03630)"/>
    <property type="match status" value="1"/>
</dbReference>
<evidence type="ECO:0000313" key="4">
    <source>
        <dbReference type="EMBL" id="KAH6873598.1"/>
    </source>
</evidence>
<dbReference type="AlphaFoldDB" id="A0A9P9AIZ1"/>
<organism evidence="4 5">
    <name type="scientific">Thelonectria olida</name>
    <dbReference type="NCBI Taxonomy" id="1576542"/>
    <lineage>
        <taxon>Eukaryota</taxon>
        <taxon>Fungi</taxon>
        <taxon>Dikarya</taxon>
        <taxon>Ascomycota</taxon>
        <taxon>Pezizomycotina</taxon>
        <taxon>Sordariomycetes</taxon>
        <taxon>Hypocreomycetidae</taxon>
        <taxon>Hypocreales</taxon>
        <taxon>Nectriaceae</taxon>
        <taxon>Thelonectria</taxon>
    </lineage>
</organism>
<dbReference type="OrthoDB" id="5589325at2759"/>
<evidence type="ECO:0000256" key="2">
    <source>
        <dbReference type="SAM" id="SignalP"/>
    </source>
</evidence>
<keyword evidence="1 2" id="KW-0732">Signal</keyword>
<feature type="chain" id="PRO_5040139345" description="Yeast cell wall synthesis Kre9/Knh1-like N-terminal domain-containing protein" evidence="2">
    <location>
        <begin position="18"/>
        <end position="127"/>
    </location>
</feature>
<dbReference type="PANTHER" id="PTHR40633">
    <property type="entry name" value="MATRIX PROTEIN, PUTATIVE (AFU_ORTHOLOGUE AFUA_8G05410)-RELATED"/>
    <property type="match status" value="1"/>
</dbReference>
<dbReference type="EMBL" id="JAGPYM010000045">
    <property type="protein sequence ID" value="KAH6873598.1"/>
    <property type="molecule type" value="Genomic_DNA"/>
</dbReference>
<dbReference type="InterPro" id="IPR018466">
    <property type="entry name" value="Kre9/Knh1-like_N"/>
</dbReference>